<organism evidence="11 12">
    <name type="scientific">Segniliparus rugosus (strain ATCC BAA-974 / DSM 45345 / CCUG 50838 / CIP 108380 / JCM 13579 / CDC 945)</name>
    <dbReference type="NCBI Taxonomy" id="679197"/>
    <lineage>
        <taxon>Bacteria</taxon>
        <taxon>Bacillati</taxon>
        <taxon>Actinomycetota</taxon>
        <taxon>Actinomycetes</taxon>
        <taxon>Mycobacteriales</taxon>
        <taxon>Segniliparaceae</taxon>
        <taxon>Segniliparus</taxon>
    </lineage>
</organism>
<keyword evidence="5" id="KW-0659">Purine metabolism</keyword>
<keyword evidence="12" id="KW-1185">Reference proteome</keyword>
<evidence type="ECO:0000259" key="10">
    <source>
        <dbReference type="Pfam" id="PF09349"/>
    </source>
</evidence>
<evidence type="ECO:0000256" key="7">
    <source>
        <dbReference type="ARBA" id="ARBA00022989"/>
    </source>
</evidence>
<dbReference type="InterPro" id="IPR036778">
    <property type="entry name" value="OHCU_decarboxylase_sf"/>
</dbReference>
<name>E5XRP3_SEGRC</name>
<dbReference type="NCBIfam" id="TIGR03173">
    <property type="entry name" value="pbuX"/>
    <property type="match status" value="1"/>
</dbReference>
<feature type="transmembrane region" description="Helical" evidence="9">
    <location>
        <begin position="50"/>
        <end position="69"/>
    </location>
</feature>
<keyword evidence="6 9" id="KW-0812">Transmembrane</keyword>
<comment type="similarity">
    <text evidence="2">Belongs to the nucleobase:cation symporter-2 (NCS2) (TC 2.A.40) family.</text>
</comment>
<dbReference type="InterPro" id="IPR006042">
    <property type="entry name" value="Xan_ur_permease"/>
</dbReference>
<feature type="transmembrane region" description="Helical" evidence="9">
    <location>
        <begin position="143"/>
        <end position="164"/>
    </location>
</feature>
<feature type="transmembrane region" description="Helical" evidence="9">
    <location>
        <begin position="252"/>
        <end position="272"/>
    </location>
</feature>
<dbReference type="Pfam" id="PF00860">
    <property type="entry name" value="Xan_ur_permease"/>
    <property type="match status" value="2"/>
</dbReference>
<keyword evidence="7 9" id="KW-1133">Transmembrane helix</keyword>
<sequence>MFIIDTVAMVSAQVAPPAPSLKGSAPNRPVHPVDEVLPFQQLAVYGCQHVLAFYAGAVLVPILVANALGLTQAQLIHLINADLFTCGIASLIQAVGFGRKWFRFGIRLPLLQGVTFTAVSPMIAIGTAVIAQGGEPVDGLLTIYGSVIVAGLFAIVVAPFFARLLRYFPPVVTGSIILIIGIALIPVAAGDITYGAIIGQNGFYIDPATGAAAHAAGLDYAVRNPGLLLRNLAYAFGTLALVLLVQRLSRGFLQTIAVLIGLVTGTAMAFALGDANVGDIASTPWFGVVTPLSFGVPAFSLTAITSMAVVMLITMVETTGDSYATGEIVGKRIRPDDIAAAIRADGLATALGGFFNSFPYTAFAENVGLVRLTRVKSRWVVASAAGIMIVLGLLPKAGSVVASVPHPVLGGAALALFAAVAVAGVQTLQKVDFTDHRNGIIVGTTLGAAGLITAFGAISSAFPRWAQIFFGSGITFGALAAILLNLLFFHTGGHGPGVAGRPGHGLITLDQANTMGAEEFNRAFGDIFQGQDWLLERSRAQRPFADVLALRGAFQDALLSSSEEEQLALLRSFPELASADDTGHRGQLPRVLRAGDYALDHAERGLGSVDNELYTDLGTLTAAYHERFGFPLIVCARDVERYERVVSGGWSRMANSQIAERVFALMEVTKIFNYRFDDKIAEANPIAATRQQLAAEPIPLS</sequence>
<accession>E5XRP3</accession>
<dbReference type="PANTHER" id="PTHR42810:SF4">
    <property type="entry name" value="URIC ACID TRANSPORTER UACT"/>
    <property type="match status" value="1"/>
</dbReference>
<dbReference type="GO" id="GO:0006144">
    <property type="term" value="P:purine nucleobase metabolic process"/>
    <property type="evidence" value="ECO:0007669"/>
    <property type="project" value="UniProtKB-KW"/>
</dbReference>
<evidence type="ECO:0000313" key="11">
    <source>
        <dbReference type="EMBL" id="EFV13006.2"/>
    </source>
</evidence>
<feature type="transmembrane region" description="Helical" evidence="9">
    <location>
        <begin position="379"/>
        <end position="402"/>
    </location>
</feature>
<dbReference type="InterPro" id="IPR018020">
    <property type="entry name" value="OHCU_decarboxylase"/>
</dbReference>
<keyword evidence="8 9" id="KW-0472">Membrane</keyword>
<evidence type="ECO:0000256" key="4">
    <source>
        <dbReference type="ARBA" id="ARBA00022475"/>
    </source>
</evidence>
<feature type="transmembrane region" description="Helical" evidence="9">
    <location>
        <begin position="440"/>
        <end position="462"/>
    </location>
</feature>
<feature type="domain" description="Oxo-4-hydroxy-4-carboxy-5-ureidoimidazoline decarboxylase" evidence="10">
    <location>
        <begin position="513"/>
        <end position="676"/>
    </location>
</feature>
<feature type="transmembrane region" description="Helical" evidence="9">
    <location>
        <begin position="176"/>
        <end position="197"/>
    </location>
</feature>
<feature type="transmembrane region" description="Helical" evidence="9">
    <location>
        <begin position="110"/>
        <end position="131"/>
    </location>
</feature>
<feature type="transmembrane region" description="Helical" evidence="9">
    <location>
        <begin position="468"/>
        <end position="489"/>
    </location>
</feature>
<dbReference type="HOGENOM" id="CLU_017959_8_2_11"/>
<evidence type="ECO:0000256" key="2">
    <source>
        <dbReference type="ARBA" id="ARBA00008821"/>
    </source>
</evidence>
<dbReference type="PANTHER" id="PTHR42810">
    <property type="entry name" value="PURINE PERMEASE C1399.01C-RELATED"/>
    <property type="match status" value="1"/>
</dbReference>
<evidence type="ECO:0000313" key="12">
    <source>
        <dbReference type="Proteomes" id="UP000004816"/>
    </source>
</evidence>
<dbReference type="PROSITE" id="PS01116">
    <property type="entry name" value="XANTH_URACIL_PERMASE"/>
    <property type="match status" value="1"/>
</dbReference>
<feature type="transmembrane region" description="Helical" evidence="9">
    <location>
        <begin position="408"/>
        <end position="428"/>
    </location>
</feature>
<comment type="subcellular location">
    <subcellularLocation>
        <location evidence="1">Cell membrane</location>
        <topology evidence="1">Multi-pass membrane protein</topology>
    </subcellularLocation>
</comment>
<dbReference type="GO" id="GO:0005886">
    <property type="term" value="C:plasma membrane"/>
    <property type="evidence" value="ECO:0007669"/>
    <property type="project" value="UniProtKB-SubCell"/>
</dbReference>
<evidence type="ECO:0000256" key="8">
    <source>
        <dbReference type="ARBA" id="ARBA00023136"/>
    </source>
</evidence>
<keyword evidence="3" id="KW-0813">Transport</keyword>
<dbReference type="AlphaFoldDB" id="E5XRP3"/>
<feature type="transmembrane region" description="Helical" evidence="9">
    <location>
        <begin position="292"/>
        <end position="313"/>
    </location>
</feature>
<dbReference type="SUPFAM" id="SSF158694">
    <property type="entry name" value="UraD-Like"/>
    <property type="match status" value="1"/>
</dbReference>
<feature type="transmembrane region" description="Helical" evidence="9">
    <location>
        <begin position="227"/>
        <end position="245"/>
    </location>
</feature>
<evidence type="ECO:0000256" key="9">
    <source>
        <dbReference type="SAM" id="Phobius"/>
    </source>
</evidence>
<feature type="transmembrane region" description="Helical" evidence="9">
    <location>
        <begin position="75"/>
        <end position="98"/>
    </location>
</feature>
<evidence type="ECO:0000256" key="5">
    <source>
        <dbReference type="ARBA" id="ARBA00022631"/>
    </source>
</evidence>
<protein>
    <submittedName>
        <fullName evidence="11">Xanthine permease</fullName>
    </submittedName>
</protein>
<dbReference type="GO" id="GO:0042907">
    <property type="term" value="F:xanthine transmembrane transporter activity"/>
    <property type="evidence" value="ECO:0007669"/>
    <property type="project" value="TreeGrafter"/>
</dbReference>
<dbReference type="eggNOG" id="COG2233">
    <property type="taxonomic scope" value="Bacteria"/>
</dbReference>
<evidence type="ECO:0000256" key="6">
    <source>
        <dbReference type="ARBA" id="ARBA00022692"/>
    </source>
</evidence>
<evidence type="ECO:0000256" key="3">
    <source>
        <dbReference type="ARBA" id="ARBA00022448"/>
    </source>
</evidence>
<reference evidence="11 12" key="1">
    <citation type="journal article" date="2011" name="Stand. Genomic Sci.">
        <title>High quality draft genome sequence of Segniliparus rugosus CDC 945(T)= (ATCC BAA-974(T)).</title>
        <authorList>
            <person name="Earl A.M."/>
            <person name="Desjardins C.A."/>
            <person name="Fitzgerald M.G."/>
            <person name="Arachchi H.M."/>
            <person name="Zeng Q."/>
            <person name="Mehta T."/>
            <person name="Griggs A."/>
            <person name="Birren B.W."/>
            <person name="Toney N.C."/>
            <person name="Carr J."/>
            <person name="Posey J."/>
            <person name="Butler W.R."/>
        </authorList>
    </citation>
    <scope>NUCLEOTIDE SEQUENCE [LARGE SCALE GENOMIC DNA]</scope>
    <source>
        <strain evidence="12">ATCC BAA-974 / DSM 45345 / CCUG 50838 / CIP 108380 / JCM 13579 / CDC 945</strain>
    </source>
</reference>
<comment type="caution">
    <text evidence="11">The sequence shown here is derived from an EMBL/GenBank/DDBJ whole genome shotgun (WGS) entry which is preliminary data.</text>
</comment>
<gene>
    <name evidence="11" type="ORF">HMPREF9336_02165</name>
</gene>
<proteinExistence type="inferred from homology"/>
<dbReference type="Gene3D" id="1.10.3330.10">
    <property type="entry name" value="Oxo-4-hydroxy-4-carboxy-5-ureidoimidazoline decarboxylase"/>
    <property type="match status" value="1"/>
</dbReference>
<dbReference type="EMBL" id="ACZI02000002">
    <property type="protein sequence ID" value="EFV13006.2"/>
    <property type="molecule type" value="Genomic_DNA"/>
</dbReference>
<dbReference type="NCBIfam" id="TIGR00801">
    <property type="entry name" value="ncs2"/>
    <property type="match status" value="1"/>
</dbReference>
<dbReference type="STRING" id="679197.HMPREF9336_02165"/>
<dbReference type="InterPro" id="IPR017588">
    <property type="entry name" value="UacT-like"/>
</dbReference>
<dbReference type="Proteomes" id="UP000004816">
    <property type="component" value="Unassembled WGS sequence"/>
</dbReference>
<keyword evidence="4" id="KW-1003">Cell membrane</keyword>
<evidence type="ECO:0000256" key="1">
    <source>
        <dbReference type="ARBA" id="ARBA00004651"/>
    </source>
</evidence>
<dbReference type="InterPro" id="IPR006043">
    <property type="entry name" value="NCS2"/>
</dbReference>
<dbReference type="Pfam" id="PF09349">
    <property type="entry name" value="OHCU_decarbox"/>
    <property type="match status" value="1"/>
</dbReference>
<dbReference type="eggNOG" id="COG3195">
    <property type="taxonomic scope" value="Bacteria"/>
</dbReference>